<protein>
    <submittedName>
        <fullName evidence="1">36127_t:CDS:1</fullName>
    </submittedName>
</protein>
<accession>A0ACA9RFN2</accession>
<proteinExistence type="predicted"/>
<sequence length="57" mass="6810">DFALECKNWIKSEGNTTTPTSKWLHKLGYYYKPIIKGIYWDGHERFEIVEDRKQFAG</sequence>
<comment type="caution">
    <text evidence="1">The sequence shown here is derived from an EMBL/GenBank/DDBJ whole genome shotgun (WGS) entry which is preliminary data.</text>
</comment>
<organism evidence="1 2">
    <name type="scientific">Racocetra persica</name>
    <dbReference type="NCBI Taxonomy" id="160502"/>
    <lineage>
        <taxon>Eukaryota</taxon>
        <taxon>Fungi</taxon>
        <taxon>Fungi incertae sedis</taxon>
        <taxon>Mucoromycota</taxon>
        <taxon>Glomeromycotina</taxon>
        <taxon>Glomeromycetes</taxon>
        <taxon>Diversisporales</taxon>
        <taxon>Gigasporaceae</taxon>
        <taxon>Racocetra</taxon>
    </lineage>
</organism>
<keyword evidence="2" id="KW-1185">Reference proteome</keyword>
<reference evidence="1" key="1">
    <citation type="submission" date="2021-06" db="EMBL/GenBank/DDBJ databases">
        <authorList>
            <person name="Kallberg Y."/>
            <person name="Tangrot J."/>
            <person name="Rosling A."/>
        </authorList>
    </citation>
    <scope>NUCLEOTIDE SEQUENCE</scope>
    <source>
        <strain evidence="1">MA461A</strain>
    </source>
</reference>
<dbReference type="Proteomes" id="UP000789920">
    <property type="component" value="Unassembled WGS sequence"/>
</dbReference>
<evidence type="ECO:0000313" key="1">
    <source>
        <dbReference type="EMBL" id="CAG8792048.1"/>
    </source>
</evidence>
<feature type="non-terminal residue" evidence="1">
    <location>
        <position position="57"/>
    </location>
</feature>
<dbReference type="EMBL" id="CAJVQC010052804">
    <property type="protein sequence ID" value="CAG8792048.1"/>
    <property type="molecule type" value="Genomic_DNA"/>
</dbReference>
<evidence type="ECO:0000313" key="2">
    <source>
        <dbReference type="Proteomes" id="UP000789920"/>
    </source>
</evidence>
<gene>
    <name evidence="1" type="ORF">RPERSI_LOCUS19332</name>
</gene>
<name>A0ACA9RFN2_9GLOM</name>
<feature type="non-terminal residue" evidence="1">
    <location>
        <position position="1"/>
    </location>
</feature>